<comment type="caution">
    <text evidence="4">The sequence shown here is derived from an EMBL/GenBank/DDBJ whole genome shotgun (WGS) entry which is preliminary data.</text>
</comment>
<reference evidence="4" key="1">
    <citation type="submission" date="2013-08" db="EMBL/GenBank/DDBJ databases">
        <authorList>
            <person name="Mendez C."/>
            <person name="Richter M."/>
            <person name="Ferrer M."/>
            <person name="Sanchez J."/>
        </authorList>
    </citation>
    <scope>NUCLEOTIDE SEQUENCE</scope>
</reference>
<reference evidence="4" key="2">
    <citation type="journal article" date="2014" name="ISME J.">
        <title>Microbial stratification in low pH oxic and suboxic macroscopic growths along an acid mine drainage.</title>
        <authorList>
            <person name="Mendez-Garcia C."/>
            <person name="Mesa V."/>
            <person name="Sprenger R.R."/>
            <person name="Richter M."/>
            <person name="Diez M.S."/>
            <person name="Solano J."/>
            <person name="Bargiela R."/>
            <person name="Golyshina O.V."/>
            <person name="Manteca A."/>
            <person name="Ramos J.L."/>
            <person name="Gallego J.R."/>
            <person name="Llorente I."/>
            <person name="Martins Dos Santos V.A."/>
            <person name="Jensen O.N."/>
            <person name="Pelaez A.I."/>
            <person name="Sanchez J."/>
            <person name="Ferrer M."/>
        </authorList>
    </citation>
    <scope>NUCLEOTIDE SEQUENCE</scope>
</reference>
<feature type="domain" description="Antitoxin Xre/MbcA/ParS-like toxin-binding" evidence="1">
    <location>
        <begin position="91"/>
        <end position="132"/>
    </location>
</feature>
<dbReference type="EMBL" id="AUZX01010588">
    <property type="protein sequence ID" value="EQD46854.1"/>
    <property type="molecule type" value="Genomic_DNA"/>
</dbReference>
<dbReference type="InterPro" id="IPR024467">
    <property type="entry name" value="Xre/MbcA/ParS-like_toxin-bd"/>
</dbReference>
<evidence type="ECO:0000313" key="2">
    <source>
        <dbReference type="EMBL" id="EQD46854.1"/>
    </source>
</evidence>
<protein>
    <recommendedName>
        <fullName evidence="1">Antitoxin Xre/MbcA/ParS-like toxin-binding domain-containing protein</fullName>
    </recommendedName>
</protein>
<accession>T1CPN7</accession>
<gene>
    <name evidence="2" type="ORF">B1A_14428</name>
    <name evidence="4" type="ORF">B1B_04984</name>
    <name evidence="3" type="ORF">B2A_05933</name>
</gene>
<dbReference type="EMBL" id="AUZZ01004155">
    <property type="protein sequence ID" value="EQD54955.1"/>
    <property type="molecule type" value="Genomic_DNA"/>
</dbReference>
<dbReference type="AlphaFoldDB" id="T1CPN7"/>
<dbReference type="NCBIfam" id="TIGR02293">
    <property type="entry name" value="TAS_TIGR02293"/>
    <property type="match status" value="1"/>
</dbReference>
<sequence>MNAVAIEAGLGIFENVGRVLGMRVRSEEDILRATSRGLPVRAYNKADKLFGFPAGLIGSATTIRRRQENNAPLSRAESEALVRVLRVFAEAAQLYGDDAKAIAWMKRPAKYLDGRPPVSPLALSATDSGARLMEAQITKTAYGMPG</sequence>
<evidence type="ECO:0000259" key="1">
    <source>
        <dbReference type="Pfam" id="PF09722"/>
    </source>
</evidence>
<name>T1CPN7_9ZZZZ</name>
<dbReference type="InterPro" id="IPR011979">
    <property type="entry name" value="Antitox_Xre"/>
</dbReference>
<dbReference type="Pfam" id="PF09722">
    <property type="entry name" value="Xre_MbcA_ParS_C"/>
    <property type="match status" value="1"/>
</dbReference>
<proteinExistence type="predicted"/>
<organism evidence="4">
    <name type="scientific">mine drainage metagenome</name>
    <dbReference type="NCBI Taxonomy" id="410659"/>
    <lineage>
        <taxon>unclassified sequences</taxon>
        <taxon>metagenomes</taxon>
        <taxon>ecological metagenomes</taxon>
    </lineage>
</organism>
<dbReference type="EMBL" id="AUZY01003122">
    <property type="protein sequence ID" value="EQD70479.1"/>
    <property type="molecule type" value="Genomic_DNA"/>
</dbReference>
<evidence type="ECO:0000313" key="4">
    <source>
        <dbReference type="EMBL" id="EQD70479.1"/>
    </source>
</evidence>
<evidence type="ECO:0000313" key="3">
    <source>
        <dbReference type="EMBL" id="EQD54955.1"/>
    </source>
</evidence>